<dbReference type="SUPFAM" id="SSF55073">
    <property type="entry name" value="Nucleotide cyclase"/>
    <property type="match status" value="2"/>
</dbReference>
<dbReference type="InterPro" id="IPR051043">
    <property type="entry name" value="Sulfatase_Mod_Factor_Kinase"/>
</dbReference>
<dbReference type="PROSITE" id="PS50125">
    <property type="entry name" value="GUANYLATE_CYCLASE_2"/>
    <property type="match status" value="2"/>
</dbReference>
<feature type="domain" description="Guanylate cyclase" evidence="2">
    <location>
        <begin position="253"/>
        <end position="369"/>
    </location>
</feature>
<dbReference type="RefSeq" id="WP_012828448.1">
    <property type="nucleotide sequence ID" value="NC_013440.1"/>
</dbReference>
<dbReference type="STRING" id="502025.Hoch_3346"/>
<dbReference type="PANTHER" id="PTHR23150:SF19">
    <property type="entry name" value="FORMYLGLYCINE-GENERATING ENZYME"/>
    <property type="match status" value="1"/>
</dbReference>
<dbReference type="GO" id="GO:0120147">
    <property type="term" value="F:formylglycine-generating oxidase activity"/>
    <property type="evidence" value="ECO:0007669"/>
    <property type="project" value="TreeGrafter"/>
</dbReference>
<dbReference type="OrthoDB" id="5526615at2"/>
<dbReference type="KEGG" id="hoh:Hoch_3346"/>
<dbReference type="InterPro" id="IPR029787">
    <property type="entry name" value="Nucleotide_cyclase"/>
</dbReference>
<dbReference type="EMBL" id="CP001804">
    <property type="protein sequence ID" value="ACY15848.1"/>
    <property type="molecule type" value="Genomic_DNA"/>
</dbReference>
<accession>D0LV07</accession>
<dbReference type="eggNOG" id="COG2114">
    <property type="taxonomic scope" value="Bacteria"/>
</dbReference>
<dbReference type="InterPro" id="IPR005532">
    <property type="entry name" value="SUMF_dom"/>
</dbReference>
<dbReference type="SMART" id="SM00044">
    <property type="entry name" value="CYCc"/>
    <property type="match status" value="1"/>
</dbReference>
<dbReference type="InterPro" id="IPR016187">
    <property type="entry name" value="CTDL_fold"/>
</dbReference>
<dbReference type="InterPro" id="IPR007111">
    <property type="entry name" value="NACHT_NTPase"/>
</dbReference>
<protein>
    <submittedName>
        <fullName evidence="3">Adenylate/guanylate cyclase</fullName>
    </submittedName>
</protein>
<dbReference type="SUPFAM" id="SSF56436">
    <property type="entry name" value="C-type lectin-like"/>
    <property type="match status" value="1"/>
</dbReference>
<dbReference type="eggNOG" id="COG5635">
    <property type="taxonomic scope" value="Bacteria"/>
</dbReference>
<sequence>MSASDSKKPPGPPSRLPRAASPELPDPAQAAVSGPDEGGEGEARVDDLLRAKADIEASLRRYQRFSAVLFTDIAGSTAYFTKKGDLAGRLMVQRHDDLLFPIVEELGGRVVKTTGDGMLAAFDESRQACEAAVRMQQTMVAFNATQEDPDEELHIHVAMHAGVGFHDENDIYGNLVNIAARVEKLAQRDQILLTEVVHGGLEQGQQGACRLVGEHSLKGIDHPYRIYELAWQGLPAEVAPVQAAPGASTRVATILVTDVEDSGRLWERAPEAMRAAHGRYEGLVREHVERRGGVVFKTVGDTISAAFSDVGSAAAAAVSLQRALQREVWTALDAHPFALQVRVGVHTGRVEMRGGAYIGPAVASATRLNAFSRGSQILLTDVTCSRLRAHLPEGFLLHEHGPHALQGTRGAEPIWELSASGLPAPGRPLRVAQHNHPSHRLRFEVSAPAAGTSPPGGDWADAADGAETGQGAAGPALARLWRALADAIRDDSRTVELSAEETRSLIQHKPTSFEEYWLGRFVEWSQPRFRLDTRFVQLSLLIDRGEEQADERWHLSEQRIEDLGNLLSLVKDPALVFLAPPGSGKSTILRRIEVDAATAALRGGAPRITFFVQLNHFRPAEPDAPMPSPAAWLAERWHSRYPDLPPLPELLAEGRVTLLLDGLNEIPTPDDGVFRTCVRMWKDFAAEVTQRRGSGEGNRLLFSCRSLDYSAPLSSPSLRVPQVRIEPMSNRQIRQYLKLSCPAHWAEVWQEIADSPNLELLRTPYFLRLMVEQIEAEGRIPQGRAELFSGFVRHTLRREVERDNPLFDDESLLSSRDRRQIVRWRWKHSFDLPERGALLPGLAQLAFRMQESLSTTSGAQVRVDFDDALEMLMESVAADEDAAEALIRAGEALALLDEDPASDEVLFVHQLVQEYFAARALARRPQPALARAPWRIGEVPALAETIRDLGPADPLPPLPTTGWEETTIMAAAMADDADAFVRGVAAENLVLAGRCAAQREVGERLRADTRGELRRALMTRLREPEADLRARIAAGEVLGAVGGPMYEKRAGADGDYLAPPMIAIAAGVYHIGSETPYEYRDRTFDEELPSCAVAIAAFSLGQFPVTNAEWAYFMAGGGYEDERFWDGDDAKAWLRGEGTAMPLRNVARYWRQRFASEPALVDKEFASDHMDRSMYELWQRRLLMDEATFERHLVEHYPARRETEPRHWRNPRFNNPMQPVIGISWFEARAYTAWLAAQTGQPYRLPTEAEWEAAARGREGRAFAYGDTFDPLRGNTLETHLRQPAPVGAFPSGDTPEGVADLTGNVYDLTSSLWGSQPFVTDWPYPYDAGDGREDPYASMGVSRVTRGGSWYVGRVHARAAYRGRDRYDLRPDDWLTYRGFRLALSLDAGAK</sequence>
<dbReference type="Pfam" id="PF00211">
    <property type="entry name" value="Guanylate_cyc"/>
    <property type="match status" value="2"/>
</dbReference>
<feature type="region of interest" description="Disordered" evidence="1">
    <location>
        <begin position="1"/>
        <end position="42"/>
    </location>
</feature>
<dbReference type="Gene3D" id="3.40.50.300">
    <property type="entry name" value="P-loop containing nucleotide triphosphate hydrolases"/>
    <property type="match status" value="1"/>
</dbReference>
<dbReference type="Proteomes" id="UP000001880">
    <property type="component" value="Chromosome"/>
</dbReference>
<keyword evidence="4" id="KW-1185">Reference proteome</keyword>
<dbReference type="InterPro" id="IPR027417">
    <property type="entry name" value="P-loop_NTPase"/>
</dbReference>
<dbReference type="CDD" id="cd07302">
    <property type="entry name" value="CHD"/>
    <property type="match status" value="2"/>
</dbReference>
<proteinExistence type="predicted"/>
<dbReference type="PANTHER" id="PTHR23150">
    <property type="entry name" value="SULFATASE MODIFYING FACTOR 1, 2"/>
    <property type="match status" value="1"/>
</dbReference>
<evidence type="ECO:0000313" key="4">
    <source>
        <dbReference type="Proteomes" id="UP000001880"/>
    </source>
</evidence>
<evidence type="ECO:0000313" key="3">
    <source>
        <dbReference type="EMBL" id="ACY15848.1"/>
    </source>
</evidence>
<gene>
    <name evidence="3" type="ordered locus">Hoch_3346</name>
</gene>
<dbReference type="eggNOG" id="COG1262">
    <property type="taxonomic scope" value="Bacteria"/>
</dbReference>
<dbReference type="Gene3D" id="3.30.70.1230">
    <property type="entry name" value="Nucleotide cyclase"/>
    <property type="match status" value="2"/>
</dbReference>
<dbReference type="Gene3D" id="3.90.1580.10">
    <property type="entry name" value="paralog of FGE (formylglycine-generating enzyme)"/>
    <property type="match status" value="1"/>
</dbReference>
<dbReference type="InterPro" id="IPR001054">
    <property type="entry name" value="A/G_cyclase"/>
</dbReference>
<dbReference type="HOGENOM" id="CLU_254843_0_0_7"/>
<organism evidence="3 4">
    <name type="scientific">Haliangium ochraceum (strain DSM 14365 / JCM 11303 / SMP-2)</name>
    <dbReference type="NCBI Taxonomy" id="502025"/>
    <lineage>
        <taxon>Bacteria</taxon>
        <taxon>Pseudomonadati</taxon>
        <taxon>Myxococcota</taxon>
        <taxon>Polyangia</taxon>
        <taxon>Haliangiales</taxon>
        <taxon>Kofleriaceae</taxon>
        <taxon>Haliangium</taxon>
    </lineage>
</organism>
<dbReference type="Pfam" id="PF03781">
    <property type="entry name" value="FGE-sulfatase"/>
    <property type="match status" value="1"/>
</dbReference>
<dbReference type="GO" id="GO:0009190">
    <property type="term" value="P:cyclic nucleotide biosynthetic process"/>
    <property type="evidence" value="ECO:0007669"/>
    <property type="project" value="InterPro"/>
</dbReference>
<evidence type="ECO:0000259" key="2">
    <source>
        <dbReference type="PROSITE" id="PS50125"/>
    </source>
</evidence>
<evidence type="ECO:0000256" key="1">
    <source>
        <dbReference type="SAM" id="MobiDB-lite"/>
    </source>
</evidence>
<dbReference type="Pfam" id="PF05729">
    <property type="entry name" value="NACHT"/>
    <property type="match status" value="1"/>
</dbReference>
<dbReference type="GO" id="GO:0035556">
    <property type="term" value="P:intracellular signal transduction"/>
    <property type="evidence" value="ECO:0007669"/>
    <property type="project" value="InterPro"/>
</dbReference>
<name>D0LV07_HALO1</name>
<dbReference type="GO" id="GO:0004016">
    <property type="term" value="F:adenylate cyclase activity"/>
    <property type="evidence" value="ECO:0007669"/>
    <property type="project" value="UniProtKB-ARBA"/>
</dbReference>
<dbReference type="InterPro" id="IPR042095">
    <property type="entry name" value="SUMF_sf"/>
</dbReference>
<reference evidence="3 4" key="1">
    <citation type="journal article" date="2010" name="Stand. Genomic Sci.">
        <title>Complete genome sequence of Haliangium ochraceum type strain (SMP-2).</title>
        <authorList>
            <consortium name="US DOE Joint Genome Institute (JGI-PGF)"/>
            <person name="Ivanova N."/>
            <person name="Daum C."/>
            <person name="Lang E."/>
            <person name="Abt B."/>
            <person name="Kopitz M."/>
            <person name="Saunders E."/>
            <person name="Lapidus A."/>
            <person name="Lucas S."/>
            <person name="Glavina Del Rio T."/>
            <person name="Nolan M."/>
            <person name="Tice H."/>
            <person name="Copeland A."/>
            <person name="Cheng J.F."/>
            <person name="Chen F."/>
            <person name="Bruce D."/>
            <person name="Goodwin L."/>
            <person name="Pitluck S."/>
            <person name="Mavromatis K."/>
            <person name="Pati A."/>
            <person name="Mikhailova N."/>
            <person name="Chen A."/>
            <person name="Palaniappan K."/>
            <person name="Land M."/>
            <person name="Hauser L."/>
            <person name="Chang Y.J."/>
            <person name="Jeffries C.D."/>
            <person name="Detter J.C."/>
            <person name="Brettin T."/>
            <person name="Rohde M."/>
            <person name="Goker M."/>
            <person name="Bristow J."/>
            <person name="Markowitz V."/>
            <person name="Eisen J.A."/>
            <person name="Hugenholtz P."/>
            <person name="Kyrpides N.C."/>
            <person name="Klenk H.P."/>
        </authorList>
    </citation>
    <scope>NUCLEOTIDE SEQUENCE [LARGE SCALE GENOMIC DNA]</scope>
    <source>
        <strain evidence="4">DSM 14365 / CIP 107738 / JCM 11303 / AJ 13395 / SMP-2</strain>
    </source>
</reference>
<feature type="domain" description="Guanylate cyclase" evidence="2">
    <location>
        <begin position="67"/>
        <end position="183"/>
    </location>
</feature>